<sequence>MFHVLIFTIYFAIGGWTVFERNDRKIITLFVAISIAIVILFGVAHFITSVAGLHLLSAIMVFGYLVGGLMAAFIQYHSQIRQE</sequence>
<dbReference type="Proteomes" id="UP000034835">
    <property type="component" value="Unassembled WGS sequence"/>
</dbReference>
<gene>
    <name evidence="2" type="ORF">UW68_C0034G0001</name>
</gene>
<keyword evidence="1" id="KW-1133">Transmembrane helix</keyword>
<reference evidence="2 3" key="1">
    <citation type="journal article" date="2015" name="Nature">
        <title>rRNA introns, odd ribosomes, and small enigmatic genomes across a large radiation of phyla.</title>
        <authorList>
            <person name="Brown C.T."/>
            <person name="Hug L.A."/>
            <person name="Thomas B.C."/>
            <person name="Sharon I."/>
            <person name="Castelle C.J."/>
            <person name="Singh A."/>
            <person name="Wilkins M.J."/>
            <person name="Williams K.H."/>
            <person name="Banfield J.F."/>
        </authorList>
    </citation>
    <scope>NUCLEOTIDE SEQUENCE [LARGE SCALE GENOMIC DNA]</scope>
</reference>
<accession>A0A0G1LUP4</accession>
<dbReference type="AlphaFoldDB" id="A0A0G1LUP4"/>
<evidence type="ECO:0000313" key="3">
    <source>
        <dbReference type="Proteomes" id="UP000034835"/>
    </source>
</evidence>
<evidence type="ECO:0000256" key="1">
    <source>
        <dbReference type="SAM" id="Phobius"/>
    </source>
</evidence>
<evidence type="ECO:0000313" key="2">
    <source>
        <dbReference type="EMBL" id="KKT72532.1"/>
    </source>
</evidence>
<feature type="transmembrane region" description="Helical" evidence="1">
    <location>
        <begin position="26"/>
        <end position="47"/>
    </location>
</feature>
<dbReference type="EMBL" id="LCJG01000034">
    <property type="protein sequence ID" value="KKT72532.1"/>
    <property type="molecule type" value="Genomic_DNA"/>
</dbReference>
<feature type="transmembrane region" description="Helical" evidence="1">
    <location>
        <begin position="53"/>
        <end position="74"/>
    </location>
</feature>
<proteinExistence type="predicted"/>
<organism evidence="2 3">
    <name type="scientific">Candidatus Collierbacteria bacterium GW2011_GWB1_44_6</name>
    <dbReference type="NCBI Taxonomy" id="1618384"/>
    <lineage>
        <taxon>Bacteria</taxon>
        <taxon>Candidatus Collieribacteriota</taxon>
    </lineage>
</organism>
<keyword evidence="1" id="KW-0812">Transmembrane</keyword>
<protein>
    <submittedName>
        <fullName evidence="2">Uncharacterized protein</fullName>
    </submittedName>
</protein>
<keyword evidence="1" id="KW-0472">Membrane</keyword>
<comment type="caution">
    <text evidence="2">The sequence shown here is derived from an EMBL/GenBank/DDBJ whole genome shotgun (WGS) entry which is preliminary data.</text>
</comment>
<name>A0A0G1LUP4_9BACT</name>